<feature type="region of interest" description="Disordered" evidence="1">
    <location>
        <begin position="148"/>
        <end position="202"/>
    </location>
</feature>
<evidence type="ECO:0000313" key="3">
    <source>
        <dbReference type="EMBL" id="BDZ43671.1"/>
    </source>
</evidence>
<keyword evidence="4" id="KW-1185">Reference proteome</keyword>
<organism evidence="3 4">
    <name type="scientific">Paraoerskovia sediminicola</name>
    <dbReference type="NCBI Taxonomy" id="1138587"/>
    <lineage>
        <taxon>Bacteria</taxon>
        <taxon>Bacillati</taxon>
        <taxon>Actinomycetota</taxon>
        <taxon>Actinomycetes</taxon>
        <taxon>Micrococcales</taxon>
        <taxon>Cellulomonadaceae</taxon>
        <taxon>Paraoerskovia</taxon>
    </lineage>
</organism>
<protein>
    <recommendedName>
        <fullName evidence="2">PH domain-containing protein</fullName>
    </recommendedName>
</protein>
<accession>A0ABM8G687</accession>
<dbReference type="Pfam" id="PF25362">
    <property type="entry name" value="bPH_11"/>
    <property type="match status" value="1"/>
</dbReference>
<evidence type="ECO:0000259" key="2">
    <source>
        <dbReference type="Pfam" id="PF25362"/>
    </source>
</evidence>
<evidence type="ECO:0000256" key="1">
    <source>
        <dbReference type="SAM" id="MobiDB-lite"/>
    </source>
</evidence>
<sequence>MHEVPALPVVPDPLSAATVGPFPATYVSTTLAGDWLARVGAHGLGDRAAATVSLHPEGLLVERQGAETVFVAASRIEGVDTTPGMAGKVTGGEGILVVTWRLGGPQAGADEESDLPTTTLLDTGLNARRSADRDELLDAVRGLVARRTARVDEGTDEATGEAEGQSGDPASEPVSDPADEPADATRRRRPTTHDSDDQEAPE</sequence>
<gene>
    <name evidence="3" type="ORF">GCM10025865_29700</name>
</gene>
<dbReference type="InterPro" id="IPR057446">
    <property type="entry name" value="PH_bac"/>
</dbReference>
<dbReference type="EMBL" id="AP027729">
    <property type="protein sequence ID" value="BDZ43671.1"/>
    <property type="molecule type" value="Genomic_DNA"/>
</dbReference>
<name>A0ABM8G687_9CELL</name>
<reference evidence="4" key="1">
    <citation type="journal article" date="2019" name="Int. J. Syst. Evol. Microbiol.">
        <title>The Global Catalogue of Microorganisms (GCM) 10K type strain sequencing project: providing services to taxonomists for standard genome sequencing and annotation.</title>
        <authorList>
            <consortium name="The Broad Institute Genomics Platform"/>
            <consortium name="The Broad Institute Genome Sequencing Center for Infectious Disease"/>
            <person name="Wu L."/>
            <person name="Ma J."/>
        </authorList>
    </citation>
    <scope>NUCLEOTIDE SEQUENCE [LARGE SCALE GENOMIC DNA]</scope>
    <source>
        <strain evidence="4">NBRC 108565</strain>
    </source>
</reference>
<evidence type="ECO:0000313" key="4">
    <source>
        <dbReference type="Proteomes" id="UP001321475"/>
    </source>
</evidence>
<proteinExistence type="predicted"/>
<dbReference type="Proteomes" id="UP001321475">
    <property type="component" value="Chromosome"/>
</dbReference>
<feature type="domain" description="PH" evidence="2">
    <location>
        <begin position="4"/>
        <end position="140"/>
    </location>
</feature>